<evidence type="ECO:0000256" key="1">
    <source>
        <dbReference type="SAM" id="MobiDB-lite"/>
    </source>
</evidence>
<dbReference type="InterPro" id="IPR007939">
    <property type="entry name" value="Cu-R_B_prcur"/>
</dbReference>
<feature type="signal peptide" evidence="2">
    <location>
        <begin position="1"/>
        <end position="20"/>
    </location>
</feature>
<feature type="chain" id="PRO_5026181674" evidence="2">
    <location>
        <begin position="21"/>
        <end position="304"/>
    </location>
</feature>
<evidence type="ECO:0000313" key="3">
    <source>
        <dbReference type="EMBL" id="MVO77023.1"/>
    </source>
</evidence>
<dbReference type="GO" id="GO:0005507">
    <property type="term" value="F:copper ion binding"/>
    <property type="evidence" value="ECO:0007669"/>
    <property type="project" value="InterPro"/>
</dbReference>
<comment type="caution">
    <text evidence="3">The sequence shown here is derived from an EMBL/GenBank/DDBJ whole genome shotgun (WGS) entry which is preliminary data.</text>
</comment>
<dbReference type="GO" id="GO:0009279">
    <property type="term" value="C:cell outer membrane"/>
    <property type="evidence" value="ECO:0007669"/>
    <property type="project" value="InterPro"/>
</dbReference>
<dbReference type="EMBL" id="WQMS01000006">
    <property type="protein sequence ID" value="MVO77023.1"/>
    <property type="molecule type" value="Genomic_DNA"/>
</dbReference>
<dbReference type="Proteomes" id="UP000441389">
    <property type="component" value="Unassembled WGS sequence"/>
</dbReference>
<accession>A0A6I4IYQ1</accession>
<dbReference type="GO" id="GO:0006878">
    <property type="term" value="P:intracellular copper ion homeostasis"/>
    <property type="evidence" value="ECO:0007669"/>
    <property type="project" value="InterPro"/>
</dbReference>
<dbReference type="AlphaFoldDB" id="A0A6I4IYQ1"/>
<sequence length="304" mass="33251">MRLVQALAGIALSVAMPAAAQDHSMHGQHGGHDTPAATQDHSMHGQHGGHDMPAAPVPAAEAKAPPVPTDHYADRFFPIAEMGRARHAMMKEMGGRSFYQVMFNLAEYQARKGSDGYRWDGEAWFGGDIDRLTLKTEGEATARDGVDSAEVQALYSRAIGPYFNIQAGIRHDIQPGPARTYATVGVEGLAPYWLEVEGALFLSDKGDLLARVEGYYDQRITERLMLQPRVELNLAAQDVPANRIGAGLSNAELGLRLRYEIAREFAPYVGVSYERKLGHTARFARAAGDDVSETGLVLGVRFWF</sequence>
<keyword evidence="2" id="KW-0732">Signal</keyword>
<proteinExistence type="predicted"/>
<feature type="region of interest" description="Disordered" evidence="1">
    <location>
        <begin position="21"/>
        <end position="65"/>
    </location>
</feature>
<gene>
    <name evidence="3" type="ORF">GON01_03600</name>
</gene>
<keyword evidence="4" id="KW-1185">Reference proteome</keyword>
<name>A0A6I4IYQ1_9SPHN</name>
<feature type="compositionally biased region" description="Low complexity" evidence="1">
    <location>
        <begin position="53"/>
        <end position="64"/>
    </location>
</feature>
<dbReference type="RefSeq" id="WP_157026444.1">
    <property type="nucleotide sequence ID" value="NZ_WQMS01000006.1"/>
</dbReference>
<reference evidence="3 4" key="1">
    <citation type="submission" date="2019-12" db="EMBL/GenBank/DDBJ databases">
        <authorList>
            <person name="Huq M.A."/>
        </authorList>
    </citation>
    <scope>NUCLEOTIDE SEQUENCE [LARGE SCALE GENOMIC DNA]</scope>
    <source>
        <strain evidence="3 4">MAH-20</strain>
    </source>
</reference>
<evidence type="ECO:0000256" key="2">
    <source>
        <dbReference type="SAM" id="SignalP"/>
    </source>
</evidence>
<protein>
    <submittedName>
        <fullName evidence="3">Copper resistance protein B</fullName>
    </submittedName>
</protein>
<evidence type="ECO:0000313" key="4">
    <source>
        <dbReference type="Proteomes" id="UP000441389"/>
    </source>
</evidence>
<dbReference type="Pfam" id="PF05275">
    <property type="entry name" value="CopB"/>
    <property type="match status" value="1"/>
</dbReference>
<organism evidence="3 4">
    <name type="scientific">Sphingomonas horti</name>
    <dbReference type="NCBI Taxonomy" id="2682842"/>
    <lineage>
        <taxon>Bacteria</taxon>
        <taxon>Pseudomonadati</taxon>
        <taxon>Pseudomonadota</taxon>
        <taxon>Alphaproteobacteria</taxon>
        <taxon>Sphingomonadales</taxon>
        <taxon>Sphingomonadaceae</taxon>
        <taxon>Sphingomonas</taxon>
    </lineage>
</organism>